<evidence type="ECO:0000256" key="1">
    <source>
        <dbReference type="SAM" id="MobiDB-lite"/>
    </source>
</evidence>
<dbReference type="InterPro" id="IPR011990">
    <property type="entry name" value="TPR-like_helical_dom_sf"/>
</dbReference>
<dbReference type="EMBL" id="NIDE01000004">
    <property type="protein sequence ID" value="OWK42984.1"/>
    <property type="molecule type" value="Genomic_DNA"/>
</dbReference>
<proteinExistence type="predicted"/>
<keyword evidence="3" id="KW-1185">Reference proteome</keyword>
<dbReference type="RefSeq" id="WP_088253909.1">
    <property type="nucleotide sequence ID" value="NZ_NIDE01000004.1"/>
</dbReference>
<feature type="compositionally biased region" description="Polar residues" evidence="1">
    <location>
        <begin position="53"/>
        <end position="67"/>
    </location>
</feature>
<organism evidence="2 3">
    <name type="scientific">Fimbriiglobus ruber</name>
    <dbReference type="NCBI Taxonomy" id="1908690"/>
    <lineage>
        <taxon>Bacteria</taxon>
        <taxon>Pseudomonadati</taxon>
        <taxon>Planctomycetota</taxon>
        <taxon>Planctomycetia</taxon>
        <taxon>Gemmatales</taxon>
        <taxon>Gemmataceae</taxon>
        <taxon>Fimbriiglobus</taxon>
    </lineage>
</organism>
<protein>
    <recommendedName>
        <fullName evidence="4">Sel1 repeat family protein</fullName>
    </recommendedName>
</protein>
<feature type="region of interest" description="Disordered" evidence="1">
    <location>
        <begin position="44"/>
        <end position="68"/>
    </location>
</feature>
<evidence type="ECO:0000313" key="3">
    <source>
        <dbReference type="Proteomes" id="UP000214646"/>
    </source>
</evidence>
<dbReference type="Proteomes" id="UP000214646">
    <property type="component" value="Unassembled WGS sequence"/>
</dbReference>
<accession>A0A225DTQ0</accession>
<evidence type="ECO:0000313" key="2">
    <source>
        <dbReference type="EMBL" id="OWK42984.1"/>
    </source>
</evidence>
<name>A0A225DTQ0_9BACT</name>
<dbReference type="Gene3D" id="1.25.40.10">
    <property type="entry name" value="Tetratricopeptide repeat domain"/>
    <property type="match status" value="1"/>
</dbReference>
<gene>
    <name evidence="2" type="ORF">FRUB_02583</name>
</gene>
<reference evidence="3" key="1">
    <citation type="submission" date="2017-06" db="EMBL/GenBank/DDBJ databases">
        <title>Genome analysis of Fimbriiglobus ruber SP5, the first member of the order Planctomycetales with confirmed chitinolytic capability.</title>
        <authorList>
            <person name="Ravin N.V."/>
            <person name="Rakitin A.L."/>
            <person name="Ivanova A.A."/>
            <person name="Beletsky A.V."/>
            <person name="Kulichevskaya I.S."/>
            <person name="Mardanov A.V."/>
            <person name="Dedysh S.N."/>
        </authorList>
    </citation>
    <scope>NUCLEOTIDE SEQUENCE [LARGE SCALE GENOMIC DNA]</scope>
    <source>
        <strain evidence="3">SP5</strain>
    </source>
</reference>
<comment type="caution">
    <text evidence="2">The sequence shown here is derived from an EMBL/GenBank/DDBJ whole genome shotgun (WGS) entry which is preliminary data.</text>
</comment>
<dbReference type="SUPFAM" id="SSF81901">
    <property type="entry name" value="HCP-like"/>
    <property type="match status" value="1"/>
</dbReference>
<evidence type="ECO:0008006" key="4">
    <source>
        <dbReference type="Google" id="ProtNLM"/>
    </source>
</evidence>
<dbReference type="AlphaFoldDB" id="A0A225DTQ0"/>
<sequence length="76" mass="8042">MGSCYENGLGVETSLTEAAAWYQTAVTAGYGPATQALQRVQGKQKPAAKPATYDTTGTTGAFNQTANKPHWLYGDK</sequence>